<protein>
    <recommendedName>
        <fullName evidence="4">Replication protein</fullName>
    </recommendedName>
</protein>
<dbReference type="Proteomes" id="UP000241868">
    <property type="component" value="Unassembled WGS sequence"/>
</dbReference>
<comment type="caution">
    <text evidence="2">The sequence shown here is derived from an EMBL/GenBank/DDBJ whole genome shotgun (WGS) entry which is preliminary data.</text>
</comment>
<reference evidence="2 3" key="1">
    <citation type="submission" date="2018-03" db="EMBL/GenBank/DDBJ databases">
        <title>Neisseria weixii sp. nov., isolated from the intestinal contents of Tibetan Plateau pika (Ochotona curzoniae) in Yushu, Qinghai Province, China.</title>
        <authorList>
            <person name="Gui Z."/>
        </authorList>
    </citation>
    <scope>NUCLEOTIDE SEQUENCE [LARGE SCALE GENOMIC DNA]</scope>
    <source>
        <strain evidence="2 3">ATCC 51483</strain>
    </source>
</reference>
<evidence type="ECO:0000256" key="1">
    <source>
        <dbReference type="SAM" id="MobiDB-lite"/>
    </source>
</evidence>
<sequence length="264" mass="30619">MHVHTLTATLNREFAAVYQEFAELCRGNLPAASLLSKLLYWTGVAESTPEKCGWIYKSAADLRRELGLTRRGYEKARKLLVGELGVMQYRRGGVHGVMHWRIELPELLKQVYEKVKKQPVPKNLPQRQRDKDGWWLEEYIPADLWNTFLSMREAEGKPVSAKYKARLFQQLKVLRKKGADLSIVIQASINNKSGFFTIPTEHWQEINAKKTQQEQAEKTRKEFQAYLKAKKQEEEAKRSSTDPPDKAYGQSMLDKLKNQLKKQK</sequence>
<keyword evidence="3" id="KW-1185">Reference proteome</keyword>
<feature type="region of interest" description="Disordered" evidence="1">
    <location>
        <begin position="229"/>
        <end position="264"/>
    </location>
</feature>
<evidence type="ECO:0008006" key="4">
    <source>
        <dbReference type="Google" id="ProtNLM"/>
    </source>
</evidence>
<evidence type="ECO:0000313" key="2">
    <source>
        <dbReference type="EMBL" id="PSJ81196.1"/>
    </source>
</evidence>
<evidence type="ECO:0000313" key="3">
    <source>
        <dbReference type="Proteomes" id="UP000241868"/>
    </source>
</evidence>
<dbReference type="OrthoDB" id="8605437at2"/>
<feature type="compositionally biased region" description="Basic and acidic residues" evidence="1">
    <location>
        <begin position="230"/>
        <end position="245"/>
    </location>
</feature>
<name>A0A2P7U2K9_9NEIS</name>
<dbReference type="EMBL" id="PXYY01000006">
    <property type="protein sequence ID" value="PSJ81196.1"/>
    <property type="molecule type" value="Genomic_DNA"/>
</dbReference>
<dbReference type="AlphaFoldDB" id="A0A2P7U2K9"/>
<organism evidence="2 3">
    <name type="scientific">Neisseria iguanae</name>
    <dbReference type="NCBI Taxonomy" id="90242"/>
    <lineage>
        <taxon>Bacteria</taxon>
        <taxon>Pseudomonadati</taxon>
        <taxon>Pseudomonadota</taxon>
        <taxon>Betaproteobacteria</taxon>
        <taxon>Neisseriales</taxon>
        <taxon>Neisseriaceae</taxon>
        <taxon>Neisseria</taxon>
    </lineage>
</organism>
<gene>
    <name evidence="2" type="ORF">C7N83_01875</name>
</gene>
<proteinExistence type="predicted"/>
<accession>A0A2P7U2K9</accession>
<dbReference type="RefSeq" id="WP_106740221.1">
    <property type="nucleotide sequence ID" value="NZ_PXYY01000006.1"/>
</dbReference>